<comment type="caution">
    <text evidence="9">The sequence shown here is derived from an EMBL/GenBank/DDBJ whole genome shotgun (WGS) entry which is preliminary data.</text>
</comment>
<dbReference type="InterPro" id="IPR000847">
    <property type="entry name" value="LysR_HTH_N"/>
</dbReference>
<feature type="domain" description="HTH lysR-type" evidence="8">
    <location>
        <begin position="6"/>
        <end position="63"/>
    </location>
</feature>
<proteinExistence type="inferred from homology"/>
<sequence length="293" mass="31813">MISDAFDPRLLKAFVSVCSHGSINRAAAEDGRAQSALSTQIKRLEEVVGKQLLRRTGRGVIPTDAGEVMLAYAKRIIFLGEDAAARFQEAEATSELRIGLAETIAVNTLQAALGKIRRAMPTLQLSVTIDHGSGIAQRWADGALDIAIATCSAFSADPLEVWDVDLHWVCAIDATIDAERPLDVIVYAEPCAWRRTMFEKLMDADLEFRIALTSHNAAAMTAAVENGLGLALLTRESINPRTMRVVSSMFKGASPTVKYGLYTSRKRSHATDRVIDLLRQSVLSLSDRAAATV</sequence>
<protein>
    <recommendedName>
        <fullName evidence="6">HTH-type transcriptional regulator TtuA</fullName>
    </recommendedName>
    <alternativeName>
        <fullName evidence="7">Tartrate utilization transcriptional regulator</fullName>
    </alternativeName>
</protein>
<dbReference type="PANTHER" id="PTHR30579:SF7">
    <property type="entry name" value="HTH-TYPE TRANSCRIPTIONAL REGULATOR LRHA-RELATED"/>
    <property type="match status" value="1"/>
</dbReference>
<dbReference type="InterPro" id="IPR036390">
    <property type="entry name" value="WH_DNA-bd_sf"/>
</dbReference>
<evidence type="ECO:0000256" key="5">
    <source>
        <dbReference type="ARBA" id="ARBA00054626"/>
    </source>
</evidence>
<dbReference type="Gene3D" id="1.10.10.10">
    <property type="entry name" value="Winged helix-like DNA-binding domain superfamily/Winged helix DNA-binding domain"/>
    <property type="match status" value="1"/>
</dbReference>
<evidence type="ECO:0000256" key="2">
    <source>
        <dbReference type="ARBA" id="ARBA00023015"/>
    </source>
</evidence>
<dbReference type="Gene3D" id="3.40.190.10">
    <property type="entry name" value="Periplasmic binding protein-like II"/>
    <property type="match status" value="2"/>
</dbReference>
<evidence type="ECO:0000256" key="6">
    <source>
        <dbReference type="ARBA" id="ARBA00067332"/>
    </source>
</evidence>
<keyword evidence="3" id="KW-0238">DNA-binding</keyword>
<reference evidence="9 10" key="1">
    <citation type="submission" date="2018-06" db="EMBL/GenBank/DDBJ databases">
        <title>Whole Genome Sequence of an efficient microsymbiont, Rhizobium tropici.</title>
        <authorList>
            <person name="Srinivasan R."/>
            <person name="Singh H.V."/>
            <person name="Srivastava R."/>
            <person name="Kumari B."/>
            <person name="Radhakrishna A."/>
        </authorList>
    </citation>
    <scope>NUCLEOTIDE SEQUENCE [LARGE SCALE GENOMIC DNA]</scope>
    <source>
        <strain evidence="9 10">IGFRI Rhizo-19</strain>
    </source>
</reference>
<dbReference type="SUPFAM" id="SSF53850">
    <property type="entry name" value="Periplasmic binding protein-like II"/>
    <property type="match status" value="1"/>
</dbReference>
<evidence type="ECO:0000256" key="4">
    <source>
        <dbReference type="ARBA" id="ARBA00023163"/>
    </source>
</evidence>
<dbReference type="Pfam" id="PF00126">
    <property type="entry name" value="HTH_1"/>
    <property type="match status" value="1"/>
</dbReference>
<evidence type="ECO:0000256" key="3">
    <source>
        <dbReference type="ARBA" id="ARBA00023125"/>
    </source>
</evidence>
<dbReference type="InterPro" id="IPR005119">
    <property type="entry name" value="LysR_subst-bd"/>
</dbReference>
<organism evidence="9 10">
    <name type="scientific">Rhizobium tropici</name>
    <dbReference type="NCBI Taxonomy" id="398"/>
    <lineage>
        <taxon>Bacteria</taxon>
        <taxon>Pseudomonadati</taxon>
        <taxon>Pseudomonadota</taxon>
        <taxon>Alphaproteobacteria</taxon>
        <taxon>Hyphomicrobiales</taxon>
        <taxon>Rhizobiaceae</taxon>
        <taxon>Rhizobium/Agrobacterium group</taxon>
        <taxon>Rhizobium</taxon>
    </lineage>
</organism>
<dbReference type="EMBL" id="QMKK01000034">
    <property type="protein sequence ID" value="RAX41093.1"/>
    <property type="molecule type" value="Genomic_DNA"/>
</dbReference>
<dbReference type="InterPro" id="IPR036388">
    <property type="entry name" value="WH-like_DNA-bd_sf"/>
</dbReference>
<dbReference type="AlphaFoldDB" id="A0A329YCX6"/>
<keyword evidence="4" id="KW-0804">Transcription</keyword>
<comment type="similarity">
    <text evidence="1">Belongs to the LysR transcriptional regulatory family.</text>
</comment>
<dbReference type="Pfam" id="PF03466">
    <property type="entry name" value="LysR_substrate"/>
    <property type="match status" value="1"/>
</dbReference>
<evidence type="ECO:0000256" key="1">
    <source>
        <dbReference type="ARBA" id="ARBA00009437"/>
    </source>
</evidence>
<evidence type="ECO:0000313" key="10">
    <source>
        <dbReference type="Proteomes" id="UP000251205"/>
    </source>
</evidence>
<dbReference type="PROSITE" id="PS50931">
    <property type="entry name" value="HTH_LYSR"/>
    <property type="match status" value="1"/>
</dbReference>
<evidence type="ECO:0000256" key="7">
    <source>
        <dbReference type="ARBA" id="ARBA00083243"/>
    </source>
</evidence>
<name>A0A329YCX6_RHITR</name>
<dbReference type="FunFam" id="1.10.10.10:FF:000001">
    <property type="entry name" value="LysR family transcriptional regulator"/>
    <property type="match status" value="1"/>
</dbReference>
<dbReference type="Proteomes" id="UP000251205">
    <property type="component" value="Unassembled WGS sequence"/>
</dbReference>
<dbReference type="OrthoDB" id="7840053at2"/>
<comment type="function">
    <text evidence="5">Transcriptional regulator of the ttuABCDE tartrate utilization operon.</text>
</comment>
<dbReference type="InterPro" id="IPR050176">
    <property type="entry name" value="LTTR"/>
</dbReference>
<dbReference type="GO" id="GO:0003677">
    <property type="term" value="F:DNA binding"/>
    <property type="evidence" value="ECO:0007669"/>
    <property type="project" value="UniProtKB-KW"/>
</dbReference>
<dbReference type="CDD" id="cd05466">
    <property type="entry name" value="PBP2_LTTR_substrate"/>
    <property type="match status" value="1"/>
</dbReference>
<evidence type="ECO:0000313" key="9">
    <source>
        <dbReference type="EMBL" id="RAX41093.1"/>
    </source>
</evidence>
<dbReference type="SUPFAM" id="SSF46785">
    <property type="entry name" value="Winged helix' DNA-binding domain"/>
    <property type="match status" value="1"/>
</dbReference>
<gene>
    <name evidence="9" type="ORF">DQ393_13175</name>
</gene>
<dbReference type="GO" id="GO:0003700">
    <property type="term" value="F:DNA-binding transcription factor activity"/>
    <property type="evidence" value="ECO:0007669"/>
    <property type="project" value="InterPro"/>
</dbReference>
<accession>A0A329YCX6</accession>
<evidence type="ECO:0000259" key="8">
    <source>
        <dbReference type="PROSITE" id="PS50931"/>
    </source>
</evidence>
<dbReference type="PANTHER" id="PTHR30579">
    <property type="entry name" value="TRANSCRIPTIONAL REGULATOR"/>
    <property type="match status" value="1"/>
</dbReference>
<keyword evidence="2" id="KW-0805">Transcription regulation</keyword>